<dbReference type="InterPro" id="IPR013325">
    <property type="entry name" value="RNA_pol_sigma_r2"/>
</dbReference>
<feature type="domain" description="RNA polymerase sigma factor 70 region 4 type 2" evidence="6">
    <location>
        <begin position="113"/>
        <end position="164"/>
    </location>
</feature>
<dbReference type="NCBIfam" id="TIGR02985">
    <property type="entry name" value="Sig70_bacteroi1"/>
    <property type="match status" value="1"/>
</dbReference>
<dbReference type="Gene3D" id="1.10.10.10">
    <property type="entry name" value="Winged helix-like DNA-binding domain superfamily/Winged helix DNA-binding domain"/>
    <property type="match status" value="1"/>
</dbReference>
<evidence type="ECO:0000313" key="7">
    <source>
        <dbReference type="EMBL" id="SFT85147.1"/>
    </source>
</evidence>
<dbReference type="GO" id="GO:0006352">
    <property type="term" value="P:DNA-templated transcription initiation"/>
    <property type="evidence" value="ECO:0007669"/>
    <property type="project" value="InterPro"/>
</dbReference>
<keyword evidence="8" id="KW-1185">Reference proteome</keyword>
<dbReference type="CDD" id="cd06171">
    <property type="entry name" value="Sigma70_r4"/>
    <property type="match status" value="1"/>
</dbReference>
<dbReference type="InterPro" id="IPR036388">
    <property type="entry name" value="WH-like_DNA-bd_sf"/>
</dbReference>
<keyword evidence="4" id="KW-0804">Transcription</keyword>
<dbReference type="STRING" id="477690.SAMN05216474_2697"/>
<dbReference type="AlphaFoldDB" id="A0A1I7BDA2"/>
<evidence type="ECO:0000256" key="1">
    <source>
        <dbReference type="ARBA" id="ARBA00010641"/>
    </source>
</evidence>
<dbReference type="Proteomes" id="UP000236454">
    <property type="component" value="Unassembled WGS sequence"/>
</dbReference>
<protein>
    <submittedName>
        <fullName evidence="7">RNA polymerase sigma-70 factor, ECF subfamily</fullName>
    </submittedName>
</protein>
<dbReference type="InterPro" id="IPR014327">
    <property type="entry name" value="RNA_pol_sigma70_bacteroid"/>
</dbReference>
<sequence>MELVEAITSQTLEAWFNQYYEPLARYAFTMVKRQEEAEDIVQKLFIKLWEKRKELEITGQTKSYLYSAVHNASLNHLNSAARKNYHREVEEDYSLSGSERTDSGIESKELEQTIELAMQTLPPKCREVFQLSRQERLSYKEIADQLNISTKTVENQMGKALKLMRTALQEYLPAFIIHILILRGW</sequence>
<dbReference type="InterPro" id="IPR039425">
    <property type="entry name" value="RNA_pol_sigma-70-like"/>
</dbReference>
<comment type="similarity">
    <text evidence="1">Belongs to the sigma-70 factor family. ECF subfamily.</text>
</comment>
<dbReference type="InterPro" id="IPR013324">
    <property type="entry name" value="RNA_pol_sigma_r3/r4-like"/>
</dbReference>
<dbReference type="InterPro" id="IPR013249">
    <property type="entry name" value="RNA_pol_sigma70_r4_t2"/>
</dbReference>
<evidence type="ECO:0000256" key="3">
    <source>
        <dbReference type="ARBA" id="ARBA00023082"/>
    </source>
</evidence>
<dbReference type="InterPro" id="IPR007627">
    <property type="entry name" value="RNA_pol_sigma70_r2"/>
</dbReference>
<dbReference type="RefSeq" id="WP_090251507.1">
    <property type="nucleotide sequence ID" value="NZ_FPAS01000005.1"/>
</dbReference>
<dbReference type="OrthoDB" id="659855at2"/>
<keyword evidence="3" id="KW-0731">Sigma factor</keyword>
<name>A0A1I7BDA2_9FLAO</name>
<dbReference type="SUPFAM" id="SSF88946">
    <property type="entry name" value="Sigma2 domain of RNA polymerase sigma factors"/>
    <property type="match status" value="1"/>
</dbReference>
<dbReference type="InterPro" id="IPR014284">
    <property type="entry name" value="RNA_pol_sigma-70_dom"/>
</dbReference>
<dbReference type="SUPFAM" id="SSF88659">
    <property type="entry name" value="Sigma3 and sigma4 domains of RNA polymerase sigma factors"/>
    <property type="match status" value="1"/>
</dbReference>
<evidence type="ECO:0000259" key="6">
    <source>
        <dbReference type="Pfam" id="PF08281"/>
    </source>
</evidence>
<organism evidence="7 8">
    <name type="scientific">Lishizhenia tianjinensis</name>
    <dbReference type="NCBI Taxonomy" id="477690"/>
    <lineage>
        <taxon>Bacteria</taxon>
        <taxon>Pseudomonadati</taxon>
        <taxon>Bacteroidota</taxon>
        <taxon>Flavobacteriia</taxon>
        <taxon>Flavobacteriales</taxon>
        <taxon>Crocinitomicaceae</taxon>
        <taxon>Lishizhenia</taxon>
    </lineage>
</organism>
<gene>
    <name evidence="7" type="ORF">SAMN05216474_2697</name>
</gene>
<accession>A0A1I7BDA2</accession>
<evidence type="ECO:0000256" key="4">
    <source>
        <dbReference type="ARBA" id="ARBA00023163"/>
    </source>
</evidence>
<dbReference type="Gene3D" id="1.10.1740.10">
    <property type="match status" value="1"/>
</dbReference>
<proteinExistence type="inferred from homology"/>
<keyword evidence="2" id="KW-0805">Transcription regulation</keyword>
<evidence type="ECO:0000256" key="2">
    <source>
        <dbReference type="ARBA" id="ARBA00023015"/>
    </source>
</evidence>
<dbReference type="PANTHER" id="PTHR43133:SF46">
    <property type="entry name" value="RNA POLYMERASE SIGMA-70 FACTOR ECF SUBFAMILY"/>
    <property type="match status" value="1"/>
</dbReference>
<dbReference type="EMBL" id="FPAS01000005">
    <property type="protein sequence ID" value="SFT85147.1"/>
    <property type="molecule type" value="Genomic_DNA"/>
</dbReference>
<dbReference type="GO" id="GO:0016987">
    <property type="term" value="F:sigma factor activity"/>
    <property type="evidence" value="ECO:0007669"/>
    <property type="project" value="UniProtKB-KW"/>
</dbReference>
<feature type="domain" description="RNA polymerase sigma-70 region 2" evidence="5">
    <location>
        <begin position="16"/>
        <end position="82"/>
    </location>
</feature>
<dbReference type="NCBIfam" id="TIGR02937">
    <property type="entry name" value="sigma70-ECF"/>
    <property type="match status" value="1"/>
</dbReference>
<dbReference type="Pfam" id="PF08281">
    <property type="entry name" value="Sigma70_r4_2"/>
    <property type="match status" value="1"/>
</dbReference>
<dbReference type="Pfam" id="PF04542">
    <property type="entry name" value="Sigma70_r2"/>
    <property type="match status" value="1"/>
</dbReference>
<reference evidence="7 8" key="1">
    <citation type="submission" date="2016-10" db="EMBL/GenBank/DDBJ databases">
        <authorList>
            <person name="de Groot N.N."/>
        </authorList>
    </citation>
    <scope>NUCLEOTIDE SEQUENCE [LARGE SCALE GENOMIC DNA]</scope>
    <source>
        <strain evidence="7 8">CGMCC 1.7005</strain>
    </source>
</reference>
<evidence type="ECO:0000259" key="5">
    <source>
        <dbReference type="Pfam" id="PF04542"/>
    </source>
</evidence>
<evidence type="ECO:0000313" key="8">
    <source>
        <dbReference type="Proteomes" id="UP000236454"/>
    </source>
</evidence>
<dbReference type="GO" id="GO:0003677">
    <property type="term" value="F:DNA binding"/>
    <property type="evidence" value="ECO:0007669"/>
    <property type="project" value="InterPro"/>
</dbReference>
<dbReference type="PANTHER" id="PTHR43133">
    <property type="entry name" value="RNA POLYMERASE ECF-TYPE SIGMA FACTO"/>
    <property type="match status" value="1"/>
</dbReference>